<name>A0ABQ5VF55_9PROT</name>
<gene>
    <name evidence="2" type="ORF">GCM10007853_30060</name>
</gene>
<sequence>MNRVYTPFLIQIDLRANLEDCPEVIALIKRKLLRSAFDGKDGPMRLTFVKEEAGTAHSIMEKYRAIWEHSDVMNMRVLSTNPNNASSSGPGDPVAVKLESMWLKNGKRRKAENVANADRALVKQMQGASGQPVMGSRRGRKASAKPNKSELHRQAHNLFAPAGKPSTPRPL</sequence>
<proteinExistence type="predicted"/>
<accession>A0ABQ5VF55</accession>
<feature type="region of interest" description="Disordered" evidence="1">
    <location>
        <begin position="123"/>
        <end position="171"/>
    </location>
</feature>
<dbReference type="RefSeq" id="WP_284392335.1">
    <property type="nucleotide sequence ID" value="NZ_BSNK01000002.1"/>
</dbReference>
<reference evidence="2" key="1">
    <citation type="journal article" date="2014" name="Int. J. Syst. Evol. Microbiol.">
        <title>Complete genome of a new Firmicutes species belonging to the dominant human colonic microbiota ('Ruminococcus bicirculans') reveals two chromosomes and a selective capacity to utilize plant glucans.</title>
        <authorList>
            <consortium name="NISC Comparative Sequencing Program"/>
            <person name="Wegmann U."/>
            <person name="Louis P."/>
            <person name="Goesmann A."/>
            <person name="Henrissat B."/>
            <person name="Duncan S.H."/>
            <person name="Flint H.J."/>
        </authorList>
    </citation>
    <scope>NUCLEOTIDE SEQUENCE</scope>
    <source>
        <strain evidence="2">NBRC 108219</strain>
    </source>
</reference>
<dbReference type="EMBL" id="BSNK01000002">
    <property type="protein sequence ID" value="GLQ25132.1"/>
    <property type="molecule type" value="Genomic_DNA"/>
</dbReference>
<reference evidence="2" key="2">
    <citation type="submission" date="2023-01" db="EMBL/GenBank/DDBJ databases">
        <title>Draft genome sequence of Algimonas ampicilliniresistens strain NBRC 108219.</title>
        <authorList>
            <person name="Sun Q."/>
            <person name="Mori K."/>
        </authorList>
    </citation>
    <scope>NUCLEOTIDE SEQUENCE</scope>
    <source>
        <strain evidence="2">NBRC 108219</strain>
    </source>
</reference>
<comment type="caution">
    <text evidence="2">The sequence shown here is derived from an EMBL/GenBank/DDBJ whole genome shotgun (WGS) entry which is preliminary data.</text>
</comment>
<dbReference type="Proteomes" id="UP001161391">
    <property type="component" value="Unassembled WGS sequence"/>
</dbReference>
<protein>
    <submittedName>
        <fullName evidence="2">Uncharacterized protein</fullName>
    </submittedName>
</protein>
<organism evidence="2 3">
    <name type="scientific">Algimonas ampicilliniresistens</name>
    <dbReference type="NCBI Taxonomy" id="1298735"/>
    <lineage>
        <taxon>Bacteria</taxon>
        <taxon>Pseudomonadati</taxon>
        <taxon>Pseudomonadota</taxon>
        <taxon>Alphaproteobacteria</taxon>
        <taxon>Maricaulales</taxon>
        <taxon>Robiginitomaculaceae</taxon>
        <taxon>Algimonas</taxon>
    </lineage>
</organism>
<evidence type="ECO:0000256" key="1">
    <source>
        <dbReference type="SAM" id="MobiDB-lite"/>
    </source>
</evidence>
<evidence type="ECO:0000313" key="3">
    <source>
        <dbReference type="Proteomes" id="UP001161391"/>
    </source>
</evidence>
<keyword evidence="3" id="KW-1185">Reference proteome</keyword>
<evidence type="ECO:0000313" key="2">
    <source>
        <dbReference type="EMBL" id="GLQ25132.1"/>
    </source>
</evidence>